<comment type="similarity">
    <text evidence="1">Belongs to the sulfatase family.</text>
</comment>
<dbReference type="InterPro" id="IPR000917">
    <property type="entry name" value="Sulfatase_N"/>
</dbReference>
<comment type="caution">
    <text evidence="3">The sequence shown here is derived from an EMBL/GenBank/DDBJ whole genome shotgun (WGS) entry which is preliminary data.</text>
</comment>
<dbReference type="EMBL" id="LWDF02001382">
    <property type="protein sequence ID" value="KAE8238942.1"/>
    <property type="molecule type" value="Genomic_DNA"/>
</dbReference>
<dbReference type="SUPFAM" id="SSF53649">
    <property type="entry name" value="Alkaline phosphatase-like"/>
    <property type="match status" value="1"/>
</dbReference>
<dbReference type="InterPro" id="IPR017850">
    <property type="entry name" value="Alkaline_phosphatase_core_sf"/>
</dbReference>
<reference evidence="3" key="2">
    <citation type="journal article" date="2019" name="IMA Fungus">
        <title>Genome sequencing and comparison of five Tilletia species to identify candidate genes for the detection of regulated species infecting wheat.</title>
        <authorList>
            <person name="Nguyen H.D.T."/>
            <person name="Sultana T."/>
            <person name="Kesanakurti P."/>
            <person name="Hambleton S."/>
        </authorList>
    </citation>
    <scope>NUCLEOTIDE SEQUENCE</scope>
    <source>
        <strain evidence="3">DAOMC 236416</strain>
    </source>
</reference>
<reference evidence="3" key="1">
    <citation type="submission" date="2016-04" db="EMBL/GenBank/DDBJ databases">
        <authorList>
            <person name="Nguyen H.D."/>
            <person name="Samba Siva P."/>
            <person name="Cullis J."/>
            <person name="Levesque C.A."/>
            <person name="Hambleton S."/>
        </authorList>
    </citation>
    <scope>NUCLEOTIDE SEQUENCE</scope>
    <source>
        <strain evidence="3">DAOMC 236416</strain>
    </source>
</reference>
<dbReference type="InterPro" id="IPR050738">
    <property type="entry name" value="Sulfatase"/>
</dbReference>
<dbReference type="Gene3D" id="3.30.1120.10">
    <property type="match status" value="1"/>
</dbReference>
<evidence type="ECO:0000256" key="1">
    <source>
        <dbReference type="ARBA" id="ARBA00008779"/>
    </source>
</evidence>
<proteinExistence type="inferred from homology"/>
<name>A0A177TH80_9BASI</name>
<dbReference type="PANTHER" id="PTHR42693">
    <property type="entry name" value="ARYLSULFATASE FAMILY MEMBER"/>
    <property type="match status" value="1"/>
</dbReference>
<protein>
    <recommendedName>
        <fullName evidence="2">Sulfatase N-terminal domain-containing protein</fullName>
    </recommendedName>
</protein>
<keyword evidence="4" id="KW-1185">Reference proteome</keyword>
<dbReference type="Proteomes" id="UP000077521">
    <property type="component" value="Unassembled WGS sequence"/>
</dbReference>
<dbReference type="GO" id="GO:0004065">
    <property type="term" value="F:arylsulfatase activity"/>
    <property type="evidence" value="ECO:0007669"/>
    <property type="project" value="TreeGrafter"/>
</dbReference>
<dbReference type="Gene3D" id="3.40.720.10">
    <property type="entry name" value="Alkaline Phosphatase, subunit A"/>
    <property type="match status" value="1"/>
</dbReference>
<accession>A0A177TH80</accession>
<gene>
    <name evidence="3" type="ORF">A4X13_0g8314</name>
</gene>
<dbReference type="AlphaFoldDB" id="A0A177TH80"/>
<feature type="domain" description="Sulfatase N-terminal" evidence="2">
    <location>
        <begin position="10"/>
        <end position="466"/>
    </location>
</feature>
<dbReference type="PANTHER" id="PTHR42693:SF33">
    <property type="entry name" value="ARYLSULFATASE"/>
    <property type="match status" value="1"/>
</dbReference>
<evidence type="ECO:0000313" key="3">
    <source>
        <dbReference type="EMBL" id="KAE8238942.1"/>
    </source>
</evidence>
<dbReference type="Pfam" id="PF00884">
    <property type="entry name" value="Sulfatase"/>
    <property type="match status" value="1"/>
</dbReference>
<evidence type="ECO:0000313" key="4">
    <source>
        <dbReference type="Proteomes" id="UP000077521"/>
    </source>
</evidence>
<sequence length="591" mass="66686">MTAPSPSPTPNFLIIIADDLGFSDLSCFGSEISTPNLDKLALLPSSTRLTQFHTASACSPTRSMLLSGTDHHLAGLGQMAEVMGRESVYKDQNGQPWPGYESVLNDRVAALPELLSDTHHTFITGKWHLGLTPQTSPHARSFHRSWTLLPGAGNHYNYTPPPKDGEKARIQFMPPLYMEDDRVLDPERDLPSPFYSSDVFVDKWLEYYDEYRTPTHPHSSRPFCSLLTFTAPHWPLQADPVDVEAYRGQYDDGPLALRESRLKGLHERGLLPEYHLSKSHPVRFQFADRELHQWDSMSTQERAFSSRCMETYAAMVTRMDKAIGRILDRLEQDGLMENTFIVFAADNGAEGALLEAMPLSGGNFERYIRENYNNSLENVGRADSFVWYGPLWAQAATAPSANYKAWITEGGIRCPAILHYPPLLSDRKPFRPHPISPHSTQESKYGKVCHALTTVMDILPTILSLSNLTHPYPSPFQNRQILPLRGLSLTPLLSGEVEEIHDGEKDFLGWELFGQQAVRRGRWKAVYVPSMGDGWRLFDLERDPGETEDLAEREGEVLARLIEDWTTYESEVGVILPRPGTDDLKFGYGPR</sequence>
<evidence type="ECO:0000259" key="2">
    <source>
        <dbReference type="Pfam" id="PF00884"/>
    </source>
</evidence>
<organism evidence="3 4">
    <name type="scientific">Tilletia indica</name>
    <dbReference type="NCBI Taxonomy" id="43049"/>
    <lineage>
        <taxon>Eukaryota</taxon>
        <taxon>Fungi</taxon>
        <taxon>Dikarya</taxon>
        <taxon>Basidiomycota</taxon>
        <taxon>Ustilaginomycotina</taxon>
        <taxon>Exobasidiomycetes</taxon>
        <taxon>Tilletiales</taxon>
        <taxon>Tilletiaceae</taxon>
        <taxon>Tilletia</taxon>
    </lineage>
</organism>